<comment type="caution">
    <text evidence="4">The sequence shown here is derived from an EMBL/GenBank/DDBJ whole genome shotgun (WGS) entry which is preliminary data.</text>
</comment>
<protein>
    <submittedName>
        <fullName evidence="4">Carbon-nitrogen hydrolase family protein</fullName>
    </submittedName>
</protein>
<dbReference type="Proteomes" id="UP000664122">
    <property type="component" value="Unassembled WGS sequence"/>
</dbReference>
<dbReference type="PANTHER" id="PTHR23088:SF27">
    <property type="entry name" value="DEAMINATED GLUTATHIONE AMIDASE"/>
    <property type="match status" value="1"/>
</dbReference>
<evidence type="ECO:0000256" key="1">
    <source>
        <dbReference type="ARBA" id="ARBA00010613"/>
    </source>
</evidence>
<feature type="domain" description="CN hydrolase" evidence="3">
    <location>
        <begin position="4"/>
        <end position="256"/>
    </location>
</feature>
<dbReference type="PROSITE" id="PS01227">
    <property type="entry name" value="UPF0012"/>
    <property type="match status" value="1"/>
</dbReference>
<evidence type="ECO:0000259" key="3">
    <source>
        <dbReference type="PROSITE" id="PS50263"/>
    </source>
</evidence>
<evidence type="ECO:0000313" key="5">
    <source>
        <dbReference type="Proteomes" id="UP000664122"/>
    </source>
</evidence>
<dbReference type="InterPro" id="IPR001110">
    <property type="entry name" value="UPF0012_CS"/>
</dbReference>
<dbReference type="SUPFAM" id="SSF56317">
    <property type="entry name" value="Carbon-nitrogen hydrolase"/>
    <property type="match status" value="1"/>
</dbReference>
<dbReference type="PANTHER" id="PTHR23088">
    <property type="entry name" value="NITRILASE-RELATED"/>
    <property type="match status" value="1"/>
</dbReference>
<dbReference type="CDD" id="cd07572">
    <property type="entry name" value="nit"/>
    <property type="match status" value="1"/>
</dbReference>
<dbReference type="GO" id="GO:0016811">
    <property type="term" value="F:hydrolase activity, acting on carbon-nitrogen (but not peptide) bonds, in linear amides"/>
    <property type="evidence" value="ECO:0007669"/>
    <property type="project" value="InterPro"/>
</dbReference>
<dbReference type="AlphaFoldDB" id="A0A939FZ14"/>
<dbReference type="InterPro" id="IPR036526">
    <property type="entry name" value="C-N_Hydrolase_sf"/>
</dbReference>
<gene>
    <name evidence="4" type="ORF">J1C48_05200</name>
</gene>
<dbReference type="EMBL" id="JAFMPP010000003">
    <property type="protein sequence ID" value="MBO0661964.1"/>
    <property type="molecule type" value="Genomic_DNA"/>
</dbReference>
<accession>A0A939FZ14</accession>
<keyword evidence="2 4" id="KW-0378">Hydrolase</keyword>
<reference evidence="4" key="1">
    <citation type="submission" date="2021-03" db="EMBL/GenBank/DDBJ databases">
        <title>Whole genome sequence of Jiella sp. CQZ9-1.</title>
        <authorList>
            <person name="Tuo L."/>
        </authorList>
    </citation>
    <scope>NUCLEOTIDE SEQUENCE</scope>
    <source>
        <strain evidence="4">CQZ9-1</strain>
    </source>
</reference>
<evidence type="ECO:0000256" key="2">
    <source>
        <dbReference type="ARBA" id="ARBA00022801"/>
    </source>
</evidence>
<evidence type="ECO:0000313" key="4">
    <source>
        <dbReference type="EMBL" id="MBO0661964.1"/>
    </source>
</evidence>
<organism evidence="4 5">
    <name type="scientific">Jiella flava</name>
    <dbReference type="NCBI Taxonomy" id="2816857"/>
    <lineage>
        <taxon>Bacteria</taxon>
        <taxon>Pseudomonadati</taxon>
        <taxon>Pseudomonadota</taxon>
        <taxon>Alphaproteobacteria</taxon>
        <taxon>Hyphomicrobiales</taxon>
        <taxon>Aurantimonadaceae</taxon>
        <taxon>Jiella</taxon>
    </lineage>
</organism>
<keyword evidence="5" id="KW-1185">Reference proteome</keyword>
<dbReference type="Pfam" id="PF00795">
    <property type="entry name" value="CN_hydrolase"/>
    <property type="match status" value="1"/>
</dbReference>
<dbReference type="RefSeq" id="WP_207256732.1">
    <property type="nucleotide sequence ID" value="NZ_JAFMPP010000003.1"/>
</dbReference>
<comment type="similarity">
    <text evidence="1">Belongs to the carbon-nitrogen hydrolase superfamily. NIT1/NIT2 family.</text>
</comment>
<sequence>MTTFRAAVLQMRSGTEPAANIAAFSALVEEAVAAGADYVQSPEMTGMVQRDRASLMANLRPEADDPLLLEAARLAGRHQIYVHLGSTAVPLDEGRVANRAVLFGPDGARIATYDKIHMFDVDLDNGESWRESRTYRPGGRAAVADLVFDDGAARLGFAVCYDMRFPHLFREEALAGATVLTAPAAFTRQTGEAHWHVLLRARAIENGAWMIAAAQGGVHADGRETYGHSLIVDPWGQIVAEVDGDEPGVAIATIDTAAAATARAKIPNLQNARAFVVDAGDGAAGEPIRVTGAWAAE</sequence>
<dbReference type="InterPro" id="IPR003010">
    <property type="entry name" value="C-N_Hydrolase"/>
</dbReference>
<dbReference type="Gene3D" id="3.60.110.10">
    <property type="entry name" value="Carbon-nitrogen hydrolase"/>
    <property type="match status" value="1"/>
</dbReference>
<name>A0A939FZ14_9HYPH</name>
<proteinExistence type="inferred from homology"/>
<dbReference type="PROSITE" id="PS50263">
    <property type="entry name" value="CN_HYDROLASE"/>
    <property type="match status" value="1"/>
</dbReference>
<dbReference type="InterPro" id="IPR045254">
    <property type="entry name" value="Nit1/2_C-N_Hydrolase"/>
</dbReference>